<dbReference type="SUPFAM" id="SSF53649">
    <property type="entry name" value="Alkaline phosphatase-like"/>
    <property type="match status" value="1"/>
</dbReference>
<dbReference type="PANTHER" id="PTHR24261">
    <property type="entry name" value="PLASMINOGEN-RELATED"/>
    <property type="match status" value="1"/>
</dbReference>
<dbReference type="InterPro" id="IPR018056">
    <property type="entry name" value="Kringle_CS"/>
</dbReference>
<dbReference type="EMBL" id="BLLK01000022">
    <property type="protein sequence ID" value="GFH47232.1"/>
    <property type="molecule type" value="Genomic_DNA"/>
</dbReference>
<evidence type="ECO:0000256" key="3">
    <source>
        <dbReference type="SAM" id="SignalP"/>
    </source>
</evidence>
<evidence type="ECO:0000313" key="6">
    <source>
        <dbReference type="Proteomes" id="UP001054902"/>
    </source>
</evidence>
<dbReference type="PANTHER" id="PTHR24261:SF7">
    <property type="entry name" value="KRINGLE DOMAIN-CONTAINING PROTEIN"/>
    <property type="match status" value="1"/>
</dbReference>
<reference evidence="5 6" key="1">
    <citation type="journal article" date="2021" name="Sci. Rep.">
        <title>The genome of the diatom Chaetoceros tenuissimus carries an ancient integrated fragment of an extant virus.</title>
        <authorList>
            <person name="Hongo Y."/>
            <person name="Kimura K."/>
            <person name="Takaki Y."/>
            <person name="Yoshida Y."/>
            <person name="Baba S."/>
            <person name="Kobayashi G."/>
            <person name="Nagasaki K."/>
            <person name="Hano T."/>
            <person name="Tomaru Y."/>
        </authorList>
    </citation>
    <scope>NUCLEOTIDE SEQUENCE [LARGE SCALE GENOMIC DNA]</scope>
    <source>
        <strain evidence="5 6">NIES-3715</strain>
    </source>
</reference>
<dbReference type="InterPro" id="IPR050759">
    <property type="entry name" value="Serine_protease_kringle"/>
</dbReference>
<dbReference type="AlphaFoldDB" id="A0AAD3CJH3"/>
<dbReference type="InterPro" id="IPR002591">
    <property type="entry name" value="Phosphodiest/P_Trfase"/>
</dbReference>
<dbReference type="InterPro" id="IPR038178">
    <property type="entry name" value="Kringle_sf"/>
</dbReference>
<keyword evidence="3" id="KW-0732">Signal</keyword>
<dbReference type="Pfam" id="PF01663">
    <property type="entry name" value="Phosphodiest"/>
    <property type="match status" value="1"/>
</dbReference>
<dbReference type="Gene3D" id="2.40.20.10">
    <property type="entry name" value="Plasminogen Kringle 4"/>
    <property type="match status" value="1"/>
</dbReference>
<dbReference type="InterPro" id="IPR013806">
    <property type="entry name" value="Kringle-like"/>
</dbReference>
<dbReference type="InterPro" id="IPR000001">
    <property type="entry name" value="Kringle"/>
</dbReference>
<accession>A0AAD3CJH3</accession>
<dbReference type="SMART" id="SM00130">
    <property type="entry name" value="KR"/>
    <property type="match status" value="1"/>
</dbReference>
<name>A0AAD3CJH3_9STRA</name>
<sequence>MVAPNSFTFVIFLLFCLVPCCISQSCDATPEFSELSNFLSDLRGSISSPPQINTLPTCPVSLDDKRVLLIGVDGLRADAAAMLPLPNLYRLSLMGTHTYWAKVQTTGTAVSGPGWTSLLTGYEPSEHDVDSNGDLTDVSKPNILKRVKDKFGRKVAAAVSWDPVIDEIIDHQDPTTLPENGRFKYNSDQDVTDKAVEWINNDDFDFIFIGLDDVDYAGHSNGFDGYESPYANAVRKVDEQIGTILDALIANSDGKEWLIVLTTDHGGKGYNHGEQNLENRRIPFFVASNSPRVNIGIMPEDDTGSHMDVVPTILFFLGGYDALPSEAGMAGQVFGFQDYERQKKECSPDASGCSCEADQSDYRGTIAKTVNGVTCQAWESQSPHSHTRTPDNYPSSGLTNNYCRNPDEEHSAWCYTTDPNKRWDYCDVPRCPNTRACTDSSVWKFTTANGKKRACKWFGAKKTYNRCRQKPGALEYCSESCKVCTSTGIQVCEDRALSKLSCDMVSCCSWNANLATCESAVGDSKCFA</sequence>
<evidence type="ECO:0000256" key="1">
    <source>
        <dbReference type="ARBA" id="ARBA00022572"/>
    </source>
</evidence>
<feature type="chain" id="PRO_5042276638" description="Kringle domain-containing protein" evidence="3">
    <location>
        <begin position="24"/>
        <end position="528"/>
    </location>
</feature>
<dbReference type="Gene3D" id="3.40.720.10">
    <property type="entry name" value="Alkaline Phosphatase, subunit A"/>
    <property type="match status" value="1"/>
</dbReference>
<gene>
    <name evidence="5" type="ORF">CTEN210_03707</name>
</gene>
<dbReference type="CDD" id="cd00108">
    <property type="entry name" value="KR"/>
    <property type="match status" value="1"/>
</dbReference>
<dbReference type="GO" id="GO:0005615">
    <property type="term" value="C:extracellular space"/>
    <property type="evidence" value="ECO:0007669"/>
    <property type="project" value="TreeGrafter"/>
</dbReference>
<dbReference type="PROSITE" id="PS00021">
    <property type="entry name" value="KRINGLE_1"/>
    <property type="match status" value="1"/>
</dbReference>
<keyword evidence="6" id="KW-1185">Reference proteome</keyword>
<dbReference type="Proteomes" id="UP001054902">
    <property type="component" value="Unassembled WGS sequence"/>
</dbReference>
<dbReference type="InterPro" id="IPR017850">
    <property type="entry name" value="Alkaline_phosphatase_core_sf"/>
</dbReference>
<feature type="domain" description="Kringle" evidence="4">
    <location>
        <begin position="361"/>
        <end position="431"/>
    </location>
</feature>
<protein>
    <recommendedName>
        <fullName evidence="4">Kringle domain-containing protein</fullName>
    </recommendedName>
</protein>
<proteinExistence type="predicted"/>
<dbReference type="SUPFAM" id="SSF57440">
    <property type="entry name" value="Kringle-like"/>
    <property type="match status" value="1"/>
</dbReference>
<organism evidence="5 6">
    <name type="scientific">Chaetoceros tenuissimus</name>
    <dbReference type="NCBI Taxonomy" id="426638"/>
    <lineage>
        <taxon>Eukaryota</taxon>
        <taxon>Sar</taxon>
        <taxon>Stramenopiles</taxon>
        <taxon>Ochrophyta</taxon>
        <taxon>Bacillariophyta</taxon>
        <taxon>Coscinodiscophyceae</taxon>
        <taxon>Chaetocerotophycidae</taxon>
        <taxon>Chaetocerotales</taxon>
        <taxon>Chaetocerotaceae</taxon>
        <taxon>Chaetoceros</taxon>
    </lineage>
</organism>
<dbReference type="PRINTS" id="PR00018">
    <property type="entry name" value="KRINGLE"/>
</dbReference>
<keyword evidence="2" id="KW-1015">Disulfide bond</keyword>
<evidence type="ECO:0000313" key="5">
    <source>
        <dbReference type="EMBL" id="GFH47232.1"/>
    </source>
</evidence>
<dbReference type="GO" id="GO:0004175">
    <property type="term" value="F:endopeptidase activity"/>
    <property type="evidence" value="ECO:0007669"/>
    <property type="project" value="TreeGrafter"/>
</dbReference>
<dbReference type="Pfam" id="PF00051">
    <property type="entry name" value="Kringle"/>
    <property type="match status" value="1"/>
</dbReference>
<keyword evidence="1" id="KW-0420">Kringle</keyword>
<comment type="caution">
    <text evidence="5">The sequence shown here is derived from an EMBL/GenBank/DDBJ whole genome shotgun (WGS) entry which is preliminary data.</text>
</comment>
<evidence type="ECO:0000259" key="4">
    <source>
        <dbReference type="PROSITE" id="PS50070"/>
    </source>
</evidence>
<feature type="signal peptide" evidence="3">
    <location>
        <begin position="1"/>
        <end position="23"/>
    </location>
</feature>
<dbReference type="FunFam" id="2.40.20.10:FF:000025">
    <property type="entry name" value="Plasminogen"/>
    <property type="match status" value="1"/>
</dbReference>
<dbReference type="CDD" id="cd00016">
    <property type="entry name" value="ALP_like"/>
    <property type="match status" value="1"/>
</dbReference>
<evidence type="ECO:0000256" key="2">
    <source>
        <dbReference type="ARBA" id="ARBA00023157"/>
    </source>
</evidence>
<dbReference type="GO" id="GO:0005102">
    <property type="term" value="F:signaling receptor binding"/>
    <property type="evidence" value="ECO:0007669"/>
    <property type="project" value="TreeGrafter"/>
</dbReference>
<dbReference type="PROSITE" id="PS50070">
    <property type="entry name" value="KRINGLE_2"/>
    <property type="match status" value="1"/>
</dbReference>